<reference evidence="2" key="1">
    <citation type="journal article" date="2019" name="Sci. Rep.">
        <title>Draft genome of Tanacetum cinerariifolium, the natural source of mosquito coil.</title>
        <authorList>
            <person name="Yamashiro T."/>
            <person name="Shiraishi A."/>
            <person name="Satake H."/>
            <person name="Nakayama K."/>
        </authorList>
    </citation>
    <scope>NUCLEOTIDE SEQUENCE</scope>
</reference>
<feature type="non-terminal residue" evidence="2">
    <location>
        <position position="1"/>
    </location>
</feature>
<feature type="domain" description="NERD" evidence="1">
    <location>
        <begin position="1"/>
        <end position="39"/>
    </location>
</feature>
<sequence length="39" mass="4562">LLMRFSAADLSIFESVSAFRRNMKVAQIDVLLFREARLF</sequence>
<protein>
    <recommendedName>
        <fullName evidence="1">NERD domain-containing protein</fullName>
    </recommendedName>
</protein>
<evidence type="ECO:0000259" key="1">
    <source>
        <dbReference type="PROSITE" id="PS50965"/>
    </source>
</evidence>
<organism evidence="2">
    <name type="scientific">Tanacetum cinerariifolium</name>
    <name type="common">Dalmatian daisy</name>
    <name type="synonym">Chrysanthemum cinerariifolium</name>
    <dbReference type="NCBI Taxonomy" id="118510"/>
    <lineage>
        <taxon>Eukaryota</taxon>
        <taxon>Viridiplantae</taxon>
        <taxon>Streptophyta</taxon>
        <taxon>Embryophyta</taxon>
        <taxon>Tracheophyta</taxon>
        <taxon>Spermatophyta</taxon>
        <taxon>Magnoliopsida</taxon>
        <taxon>eudicotyledons</taxon>
        <taxon>Gunneridae</taxon>
        <taxon>Pentapetalae</taxon>
        <taxon>asterids</taxon>
        <taxon>campanulids</taxon>
        <taxon>Asterales</taxon>
        <taxon>Asteraceae</taxon>
        <taxon>Asteroideae</taxon>
        <taxon>Anthemideae</taxon>
        <taxon>Anthemidinae</taxon>
        <taxon>Tanacetum</taxon>
    </lineage>
</organism>
<dbReference type="PROSITE" id="PS50965">
    <property type="entry name" value="NERD"/>
    <property type="match status" value="1"/>
</dbReference>
<dbReference type="AlphaFoldDB" id="A0A699IB58"/>
<proteinExistence type="predicted"/>
<accession>A0A699IB58</accession>
<name>A0A699IB58_TANCI</name>
<comment type="caution">
    <text evidence="2">The sequence shown here is derived from an EMBL/GenBank/DDBJ whole genome shotgun (WGS) entry which is preliminary data.</text>
</comment>
<dbReference type="InterPro" id="IPR011528">
    <property type="entry name" value="NERD"/>
</dbReference>
<evidence type="ECO:0000313" key="2">
    <source>
        <dbReference type="EMBL" id="GEZ35975.1"/>
    </source>
</evidence>
<dbReference type="EMBL" id="BKCJ010269554">
    <property type="protein sequence ID" value="GEZ35975.1"/>
    <property type="molecule type" value="Genomic_DNA"/>
</dbReference>
<gene>
    <name evidence="2" type="ORF">Tci_507948</name>
</gene>